<accession>A0A4P6ZKA6</accession>
<evidence type="ECO:0000256" key="2">
    <source>
        <dbReference type="ARBA" id="ARBA00009142"/>
    </source>
</evidence>
<feature type="transmembrane region" description="Helical" evidence="8">
    <location>
        <begin position="67"/>
        <end position="86"/>
    </location>
</feature>
<evidence type="ECO:0000256" key="8">
    <source>
        <dbReference type="RuleBase" id="RU363041"/>
    </source>
</evidence>
<dbReference type="Proteomes" id="UP000294321">
    <property type="component" value="Chromosome"/>
</dbReference>
<evidence type="ECO:0000256" key="6">
    <source>
        <dbReference type="ARBA" id="ARBA00022989"/>
    </source>
</evidence>
<feature type="transmembrane region" description="Helical" evidence="8">
    <location>
        <begin position="34"/>
        <end position="55"/>
    </location>
</feature>
<feature type="transmembrane region" description="Helical" evidence="8">
    <location>
        <begin position="131"/>
        <end position="160"/>
    </location>
</feature>
<comment type="subcellular location">
    <subcellularLocation>
        <location evidence="1 8">Cell membrane</location>
        <topology evidence="1 8">Multi-pass membrane protein</topology>
    </subcellularLocation>
</comment>
<keyword evidence="5 8" id="KW-0812">Transmembrane</keyword>
<comment type="similarity">
    <text evidence="2 8">Belongs to the 4-toluene sulfonate uptake permease (TSUP) (TC 2.A.102) family.</text>
</comment>
<gene>
    <name evidence="9" type="ORF">ELX58_03405</name>
</gene>
<keyword evidence="10" id="KW-1185">Reference proteome</keyword>
<dbReference type="PANTHER" id="PTHR30269:SF0">
    <property type="entry name" value="MEMBRANE TRANSPORTER PROTEIN YFCA-RELATED"/>
    <property type="match status" value="1"/>
</dbReference>
<dbReference type="InterPro" id="IPR002781">
    <property type="entry name" value="TM_pro_TauE-like"/>
</dbReference>
<dbReference type="RefSeq" id="WP_133441762.1">
    <property type="nucleotide sequence ID" value="NZ_CP034726.1"/>
</dbReference>
<evidence type="ECO:0000256" key="3">
    <source>
        <dbReference type="ARBA" id="ARBA00022448"/>
    </source>
</evidence>
<proteinExistence type="inferred from homology"/>
<sequence>MFPIGVVAGIISSSVGMASLATYPSLLYIGDMPAIAANVTNTSSMIFTGMGSGLSSIPELRGHVRQLLLTLVCTFIGSIGGTYLLLSEPSASFKKVVPFFILIAGIMILWPKKPLNENSENHQRKVRVWEYLIGGLAFLIAGIYMGYFGAGAGLILIAVLSHITDEPYPVYNAIRNVSSLSANVVAMTIYAIKATVYWVMVIPLGIGLFIGGYIGPKIVRVIPEKILKTVVGICALVLSVVLFYQTYF</sequence>
<feature type="transmembrane region" description="Helical" evidence="8">
    <location>
        <begin position="226"/>
        <end position="247"/>
    </location>
</feature>
<feature type="transmembrane region" description="Helical" evidence="8">
    <location>
        <begin position="195"/>
        <end position="214"/>
    </location>
</feature>
<dbReference type="PANTHER" id="PTHR30269">
    <property type="entry name" value="TRANSMEMBRANE PROTEIN YFCA"/>
    <property type="match status" value="1"/>
</dbReference>
<name>A0A4P6ZKA6_9LACO</name>
<feature type="transmembrane region" description="Helical" evidence="8">
    <location>
        <begin position="92"/>
        <end position="110"/>
    </location>
</feature>
<reference evidence="10" key="1">
    <citation type="submission" date="2018-12" db="EMBL/GenBank/DDBJ databases">
        <title>A new species of lactobacillus.</title>
        <authorList>
            <person name="Jian Y."/>
            <person name="Xin L."/>
            <person name="Hong Z.J."/>
            <person name="Ming L.Z."/>
            <person name="Hong X.Z."/>
        </authorList>
    </citation>
    <scope>NUCLEOTIDE SEQUENCE [LARGE SCALE GENOMIC DNA]</scope>
    <source>
        <strain evidence="10">HSLZ-75</strain>
    </source>
</reference>
<dbReference type="Pfam" id="PF01925">
    <property type="entry name" value="TauE"/>
    <property type="match status" value="1"/>
</dbReference>
<dbReference type="OrthoDB" id="2329556at2"/>
<evidence type="ECO:0000256" key="1">
    <source>
        <dbReference type="ARBA" id="ARBA00004651"/>
    </source>
</evidence>
<evidence type="ECO:0000256" key="5">
    <source>
        <dbReference type="ARBA" id="ARBA00022692"/>
    </source>
</evidence>
<protein>
    <recommendedName>
        <fullName evidence="8">Probable membrane transporter protein</fullName>
    </recommendedName>
</protein>
<evidence type="ECO:0000256" key="4">
    <source>
        <dbReference type="ARBA" id="ARBA00022475"/>
    </source>
</evidence>
<dbReference type="EMBL" id="CP034726">
    <property type="protein sequence ID" value="QBP18201.1"/>
    <property type="molecule type" value="Genomic_DNA"/>
</dbReference>
<dbReference type="KEGG" id="lji:ELX58_03405"/>
<keyword evidence="7 8" id="KW-0472">Membrane</keyword>
<keyword evidence="4 8" id="KW-1003">Cell membrane</keyword>
<organism evidence="9 10">
    <name type="scientific">Acetilactobacillus jinshanensis</name>
    <dbReference type="NCBI Taxonomy" id="1720083"/>
    <lineage>
        <taxon>Bacteria</taxon>
        <taxon>Bacillati</taxon>
        <taxon>Bacillota</taxon>
        <taxon>Bacilli</taxon>
        <taxon>Lactobacillales</taxon>
        <taxon>Lactobacillaceae</taxon>
        <taxon>Acetilactobacillus</taxon>
    </lineage>
</organism>
<evidence type="ECO:0000256" key="7">
    <source>
        <dbReference type="ARBA" id="ARBA00023136"/>
    </source>
</evidence>
<keyword evidence="3" id="KW-0813">Transport</keyword>
<evidence type="ECO:0000313" key="10">
    <source>
        <dbReference type="Proteomes" id="UP000294321"/>
    </source>
</evidence>
<keyword evidence="6 8" id="KW-1133">Transmembrane helix</keyword>
<evidence type="ECO:0000313" key="9">
    <source>
        <dbReference type="EMBL" id="QBP18201.1"/>
    </source>
</evidence>
<dbReference type="GO" id="GO:0005886">
    <property type="term" value="C:plasma membrane"/>
    <property type="evidence" value="ECO:0007669"/>
    <property type="project" value="UniProtKB-SubCell"/>
</dbReference>
<dbReference type="AlphaFoldDB" id="A0A4P6ZKA6"/>
<dbReference type="InterPro" id="IPR052017">
    <property type="entry name" value="TSUP"/>
</dbReference>